<dbReference type="OMA" id="RANRCAD"/>
<gene>
    <name evidence="1" type="ORF">PPTG_18608</name>
</gene>
<dbReference type="Proteomes" id="UP000018817">
    <property type="component" value="Unassembled WGS sequence"/>
</dbReference>
<reference evidence="1 2" key="2">
    <citation type="submission" date="2013-11" db="EMBL/GenBank/DDBJ databases">
        <title>The Genome Sequence of Phytophthora parasitica INRA-310.</title>
        <authorList>
            <consortium name="The Broad Institute Genomics Platform"/>
            <person name="Russ C."/>
            <person name="Tyler B."/>
            <person name="Panabieres F."/>
            <person name="Shan W."/>
            <person name="Tripathy S."/>
            <person name="Grunwald N."/>
            <person name="Machado M."/>
            <person name="Johnson C.S."/>
            <person name="Arredondo F."/>
            <person name="Hong C."/>
            <person name="Coffey M."/>
            <person name="Young S.K."/>
            <person name="Zeng Q."/>
            <person name="Gargeya S."/>
            <person name="Fitzgerald M."/>
            <person name="Abouelleil A."/>
            <person name="Alvarado L."/>
            <person name="Chapman S.B."/>
            <person name="Gainer-Dewar J."/>
            <person name="Goldberg J."/>
            <person name="Griggs A."/>
            <person name="Gujja S."/>
            <person name="Hansen M."/>
            <person name="Howarth C."/>
            <person name="Imamovic A."/>
            <person name="Ireland A."/>
            <person name="Larimer J."/>
            <person name="McCowan C."/>
            <person name="Murphy C."/>
            <person name="Pearson M."/>
            <person name="Poon T.W."/>
            <person name="Priest M."/>
            <person name="Roberts A."/>
            <person name="Saif S."/>
            <person name="Shea T."/>
            <person name="Sykes S."/>
            <person name="Wortman J."/>
            <person name="Nusbaum C."/>
            <person name="Birren B."/>
        </authorList>
    </citation>
    <scope>NUCLEOTIDE SEQUENCE [LARGE SCALE GENOMIC DNA]</scope>
    <source>
        <strain evidence="1 2">INRA-310</strain>
    </source>
</reference>
<evidence type="ECO:0000313" key="1">
    <source>
        <dbReference type="EMBL" id="ETM99795.1"/>
    </source>
</evidence>
<sequence>MMTLQNKNRSFAKRDVGVEFPGLGDISGQSLMSMRRWHQAVDALNLIDKAKKWIDELDFSVAVPPAYRVERTEDMSSKLDTIPSFSEEIHILDFVARNQLSDTALMEAMSKLFGPRQDVIVVDPLIWGVVKRANRCAD</sequence>
<dbReference type="AlphaFoldDB" id="W2PGR6"/>
<accession>W2PGR6</accession>
<protein>
    <submittedName>
        <fullName evidence="1">Uncharacterized protein</fullName>
    </submittedName>
</protein>
<reference evidence="2" key="1">
    <citation type="submission" date="2011-12" db="EMBL/GenBank/DDBJ databases">
        <authorList>
            <consortium name="The Broad Institute Genome Sequencing Platform"/>
            <person name="Russ C."/>
            <person name="Tyler B."/>
            <person name="Panabieres F."/>
            <person name="Shan W."/>
            <person name="Tripathy S."/>
            <person name="Grunwald N."/>
            <person name="Machado M."/>
            <person name="Young S.K."/>
            <person name="Zeng Q."/>
            <person name="Gargeya S."/>
            <person name="Fitzgerald M."/>
            <person name="Haas B."/>
            <person name="Abouelleil A."/>
            <person name="Alvarado L."/>
            <person name="Arachchi H.M."/>
            <person name="Berlin A."/>
            <person name="Chapman S.B."/>
            <person name="Gearin G."/>
            <person name="Goldberg J."/>
            <person name="Griggs A."/>
            <person name="Gujja S."/>
            <person name="Hansen M."/>
            <person name="Heiman D."/>
            <person name="Howarth C."/>
            <person name="Larimer J."/>
            <person name="Lui A."/>
            <person name="MacDonald P.J.P."/>
            <person name="McCowen C."/>
            <person name="Montmayeur A."/>
            <person name="Murphy C."/>
            <person name="Neiman D."/>
            <person name="Pearson M."/>
            <person name="Priest M."/>
            <person name="Roberts A."/>
            <person name="Saif S."/>
            <person name="Shea T."/>
            <person name="Sisk P."/>
            <person name="Stolte C."/>
            <person name="Sykes S."/>
            <person name="Wortman J."/>
            <person name="Nusbaum C."/>
            <person name="Birren B."/>
        </authorList>
    </citation>
    <scope>NUCLEOTIDE SEQUENCE [LARGE SCALE GENOMIC DNA]</scope>
    <source>
        <strain evidence="2">INRA-310</strain>
    </source>
</reference>
<organism evidence="1 2">
    <name type="scientific">Phytophthora nicotianae (strain INRA-310)</name>
    <name type="common">Phytophthora parasitica</name>
    <dbReference type="NCBI Taxonomy" id="761204"/>
    <lineage>
        <taxon>Eukaryota</taxon>
        <taxon>Sar</taxon>
        <taxon>Stramenopiles</taxon>
        <taxon>Oomycota</taxon>
        <taxon>Peronosporomycetes</taxon>
        <taxon>Peronosporales</taxon>
        <taxon>Peronosporaceae</taxon>
        <taxon>Phytophthora</taxon>
    </lineage>
</organism>
<dbReference type="RefSeq" id="XP_008914888.1">
    <property type="nucleotide sequence ID" value="XM_008916640.1"/>
</dbReference>
<evidence type="ECO:0000313" key="2">
    <source>
        <dbReference type="Proteomes" id="UP000018817"/>
    </source>
</evidence>
<dbReference type="EMBL" id="KI669647">
    <property type="protein sequence ID" value="ETM99795.1"/>
    <property type="molecule type" value="Genomic_DNA"/>
</dbReference>
<name>W2PGR6_PHYN3</name>
<dbReference type="GeneID" id="20187465"/>
<dbReference type="VEuPathDB" id="FungiDB:PPTG_18608"/>
<proteinExistence type="predicted"/>